<proteinExistence type="predicted"/>
<dbReference type="Proteomes" id="UP001601444">
    <property type="component" value="Unassembled WGS sequence"/>
</dbReference>
<protein>
    <recommendedName>
        <fullName evidence="3">PE domain-containing protein</fullName>
    </recommendedName>
</protein>
<sequence length="117" mass="11913">MAAPAHGEGGGAMLAVNPENLRLTMKTMWSLRDDVSDPATVPSLDAARARNAVAGSRIAAALADADGASAQAIRVVAARLHEYGQLLDAAATFYDGTDVAAAARIAAVTGLDQEPAR</sequence>
<dbReference type="RefSeq" id="WP_387701996.1">
    <property type="nucleotide sequence ID" value="NZ_JBIAMX010000015.1"/>
</dbReference>
<evidence type="ECO:0008006" key="3">
    <source>
        <dbReference type="Google" id="ProtNLM"/>
    </source>
</evidence>
<gene>
    <name evidence="1" type="ORF">ACFYTF_22195</name>
</gene>
<dbReference type="EMBL" id="JBIAMX010000015">
    <property type="protein sequence ID" value="MFF0545549.1"/>
    <property type="molecule type" value="Genomic_DNA"/>
</dbReference>
<evidence type="ECO:0000313" key="1">
    <source>
        <dbReference type="EMBL" id="MFF0545549.1"/>
    </source>
</evidence>
<reference evidence="1 2" key="1">
    <citation type="submission" date="2024-10" db="EMBL/GenBank/DDBJ databases">
        <title>The Natural Products Discovery Center: Release of the First 8490 Sequenced Strains for Exploring Actinobacteria Biosynthetic Diversity.</title>
        <authorList>
            <person name="Kalkreuter E."/>
            <person name="Kautsar S.A."/>
            <person name="Yang D."/>
            <person name="Bader C.D."/>
            <person name="Teijaro C.N."/>
            <person name="Fluegel L."/>
            <person name="Davis C.M."/>
            <person name="Simpson J.R."/>
            <person name="Lauterbach L."/>
            <person name="Steele A.D."/>
            <person name="Gui C."/>
            <person name="Meng S."/>
            <person name="Li G."/>
            <person name="Viehrig K."/>
            <person name="Ye F."/>
            <person name="Su P."/>
            <person name="Kiefer A.F."/>
            <person name="Nichols A."/>
            <person name="Cepeda A.J."/>
            <person name="Yan W."/>
            <person name="Fan B."/>
            <person name="Jiang Y."/>
            <person name="Adhikari A."/>
            <person name="Zheng C.-J."/>
            <person name="Schuster L."/>
            <person name="Cowan T.M."/>
            <person name="Smanski M.J."/>
            <person name="Chevrette M.G."/>
            <person name="De Carvalho L.P.S."/>
            <person name="Shen B."/>
        </authorList>
    </citation>
    <scope>NUCLEOTIDE SEQUENCE [LARGE SCALE GENOMIC DNA]</scope>
    <source>
        <strain evidence="1 2">NPDC004045</strain>
    </source>
</reference>
<keyword evidence="2" id="KW-1185">Reference proteome</keyword>
<comment type="caution">
    <text evidence="1">The sequence shown here is derived from an EMBL/GenBank/DDBJ whole genome shotgun (WGS) entry which is preliminary data.</text>
</comment>
<name>A0ABW6PT58_9NOCA</name>
<organism evidence="1 2">
    <name type="scientific">Nocardia thailandica</name>
    <dbReference type="NCBI Taxonomy" id="257275"/>
    <lineage>
        <taxon>Bacteria</taxon>
        <taxon>Bacillati</taxon>
        <taxon>Actinomycetota</taxon>
        <taxon>Actinomycetes</taxon>
        <taxon>Mycobacteriales</taxon>
        <taxon>Nocardiaceae</taxon>
        <taxon>Nocardia</taxon>
    </lineage>
</organism>
<accession>A0ABW6PT58</accession>
<evidence type="ECO:0000313" key="2">
    <source>
        <dbReference type="Proteomes" id="UP001601444"/>
    </source>
</evidence>